<evidence type="ECO:0000313" key="2">
    <source>
        <dbReference type="EMBL" id="POR34796.1"/>
    </source>
</evidence>
<dbReference type="GO" id="GO:0031511">
    <property type="term" value="C:Mis6-Sim4 complex"/>
    <property type="evidence" value="ECO:0007669"/>
    <property type="project" value="InterPro"/>
</dbReference>
<dbReference type="OrthoDB" id="21214at2759"/>
<name>A0A2S4KX91_9HYPO</name>
<organism evidence="2 3">
    <name type="scientific">Tolypocladium paradoxum</name>
    <dbReference type="NCBI Taxonomy" id="94208"/>
    <lineage>
        <taxon>Eukaryota</taxon>
        <taxon>Fungi</taxon>
        <taxon>Dikarya</taxon>
        <taxon>Ascomycota</taxon>
        <taxon>Pezizomycotina</taxon>
        <taxon>Sordariomycetes</taxon>
        <taxon>Hypocreomycetidae</taxon>
        <taxon>Hypocreales</taxon>
        <taxon>Ophiocordycipitaceae</taxon>
        <taxon>Tolypocladium</taxon>
    </lineage>
</organism>
<dbReference type="Pfam" id="PF13093">
    <property type="entry name" value="FTA4"/>
    <property type="match status" value="1"/>
</dbReference>
<evidence type="ECO:0000256" key="1">
    <source>
        <dbReference type="SAM" id="Coils"/>
    </source>
</evidence>
<keyword evidence="1" id="KW-0175">Coiled coil</keyword>
<comment type="caution">
    <text evidence="2">The sequence shown here is derived from an EMBL/GenBank/DDBJ whole genome shotgun (WGS) entry which is preliminary data.</text>
</comment>
<gene>
    <name evidence="2" type="ORF">TPAR_05022</name>
</gene>
<reference evidence="2 3" key="1">
    <citation type="submission" date="2018-01" db="EMBL/GenBank/DDBJ databases">
        <title>Harnessing the power of phylogenomics to disentangle the directionality and signatures of interkingdom host jumping in the parasitic fungal genus Tolypocladium.</title>
        <authorList>
            <person name="Quandt C.A."/>
            <person name="Patterson W."/>
            <person name="Spatafora J.W."/>
        </authorList>
    </citation>
    <scope>NUCLEOTIDE SEQUENCE [LARGE SCALE GENOMIC DNA]</scope>
    <source>
        <strain evidence="2 3">NRBC 100945</strain>
    </source>
</reference>
<dbReference type="STRING" id="94208.A0A2S4KX91"/>
<feature type="coiled-coil region" evidence="1">
    <location>
        <begin position="48"/>
        <end position="75"/>
    </location>
</feature>
<sequence>AAADEAVDARGGVARELDLVEDSAIDALPDSWPSDRDVDSYPMEAKRYAETVARLTQLSEQRKALRQRVDKLRRLKATVEPLRTTDGTGAGVQENLVTRNGPLEKELERMRVLLARVAGRVGELPDEAASGASEDAKVNLDTLCAARKRNVDEFLADPRVFPS</sequence>
<accession>A0A2S4KX91</accession>
<evidence type="ECO:0000313" key="3">
    <source>
        <dbReference type="Proteomes" id="UP000237481"/>
    </source>
</evidence>
<feature type="non-terminal residue" evidence="2">
    <location>
        <position position="1"/>
    </location>
</feature>
<dbReference type="EMBL" id="PKSG01000487">
    <property type="protein sequence ID" value="POR34796.1"/>
    <property type="molecule type" value="Genomic_DNA"/>
</dbReference>
<dbReference type="PANTHER" id="PTHR42040">
    <property type="entry name" value="INNER KINETOCHORE SUBUNIT FTA4"/>
    <property type="match status" value="1"/>
</dbReference>
<proteinExistence type="predicted"/>
<protein>
    <recommendedName>
        <fullName evidence="4">Kinetochore protein fta4</fullName>
    </recommendedName>
</protein>
<dbReference type="AlphaFoldDB" id="A0A2S4KX91"/>
<keyword evidence="3" id="KW-1185">Reference proteome</keyword>
<evidence type="ECO:0008006" key="4">
    <source>
        <dbReference type="Google" id="ProtNLM"/>
    </source>
</evidence>
<feature type="non-terminal residue" evidence="2">
    <location>
        <position position="163"/>
    </location>
</feature>
<dbReference type="PANTHER" id="PTHR42040:SF1">
    <property type="entry name" value="INNER KINETOCHORE SUBUNIT FTA4"/>
    <property type="match status" value="1"/>
</dbReference>
<dbReference type="Proteomes" id="UP000237481">
    <property type="component" value="Unassembled WGS sequence"/>
</dbReference>
<dbReference type="InterPro" id="IPR025207">
    <property type="entry name" value="Sim4_Fta4"/>
</dbReference>